<feature type="transmembrane region" description="Helical" evidence="1">
    <location>
        <begin position="23"/>
        <end position="43"/>
    </location>
</feature>
<organism evidence="2 3">
    <name type="scientific">Lysinibacillus composti</name>
    <dbReference type="NCBI Taxonomy" id="720633"/>
    <lineage>
        <taxon>Bacteria</taxon>
        <taxon>Bacillati</taxon>
        <taxon>Bacillota</taxon>
        <taxon>Bacilli</taxon>
        <taxon>Bacillales</taxon>
        <taxon>Bacillaceae</taxon>
        <taxon>Lysinibacillus</taxon>
    </lineage>
</organism>
<accession>A0A3N9U9F7</accession>
<dbReference type="RefSeq" id="WP_124766696.1">
    <property type="nucleotide sequence ID" value="NZ_JAFBDY010000023.1"/>
</dbReference>
<name>A0A3N9U9F7_9BACI</name>
<protein>
    <submittedName>
        <fullName evidence="2">Uncharacterized protein</fullName>
    </submittedName>
</protein>
<dbReference type="Proteomes" id="UP000274033">
    <property type="component" value="Unassembled WGS sequence"/>
</dbReference>
<sequence>MVDKFIEDFIKYKSKKKTRGYKLVGKKFTLLFFITFGLLIFFIIRFYMTWYNCLILPIIILFICIRLFDKKLTRVLNTHIKKDYERDKVYIRNYLIQKNIVNKEQFQILAKLIKEKGEEGIKRFELTPYIAMLLTATVFIFNNSNIEDYSFFMVIFIILISINPLLNVWQNLFHNYKFEVMINLSRKIEEVFLEESSQK</sequence>
<dbReference type="AlphaFoldDB" id="A0A3N9U9F7"/>
<evidence type="ECO:0000256" key="1">
    <source>
        <dbReference type="SAM" id="Phobius"/>
    </source>
</evidence>
<keyword evidence="1" id="KW-1133">Transmembrane helix</keyword>
<evidence type="ECO:0000313" key="3">
    <source>
        <dbReference type="Proteomes" id="UP000274033"/>
    </source>
</evidence>
<dbReference type="OrthoDB" id="2968315at2"/>
<keyword evidence="1" id="KW-0812">Transmembrane</keyword>
<feature type="transmembrane region" description="Helical" evidence="1">
    <location>
        <begin position="149"/>
        <end position="169"/>
    </location>
</feature>
<keyword evidence="1" id="KW-0472">Membrane</keyword>
<dbReference type="EMBL" id="RRCT01000025">
    <property type="protein sequence ID" value="RQW73214.1"/>
    <property type="molecule type" value="Genomic_DNA"/>
</dbReference>
<comment type="caution">
    <text evidence="2">The sequence shown here is derived from an EMBL/GenBank/DDBJ whole genome shotgun (WGS) entry which is preliminary data.</text>
</comment>
<gene>
    <name evidence="2" type="ORF">EBB45_17785</name>
</gene>
<feature type="transmembrane region" description="Helical" evidence="1">
    <location>
        <begin position="126"/>
        <end position="143"/>
    </location>
</feature>
<feature type="transmembrane region" description="Helical" evidence="1">
    <location>
        <begin position="49"/>
        <end position="68"/>
    </location>
</feature>
<proteinExistence type="predicted"/>
<keyword evidence="3" id="KW-1185">Reference proteome</keyword>
<evidence type="ECO:0000313" key="2">
    <source>
        <dbReference type="EMBL" id="RQW73214.1"/>
    </source>
</evidence>
<reference evidence="2 3" key="1">
    <citation type="journal article" date="2013" name="J. Microbiol.">
        <title>Lysinibacillus chungkukjangi sp. nov., isolated from Chungkukjang, Korean fermented soybean food.</title>
        <authorList>
            <person name="Kim S.J."/>
            <person name="Jang Y.H."/>
            <person name="Hamada M."/>
            <person name="Ahn J.H."/>
            <person name="Weon H.Y."/>
            <person name="Suzuki K."/>
            <person name="Whang K.S."/>
            <person name="Kwon S.W."/>
        </authorList>
    </citation>
    <scope>NUCLEOTIDE SEQUENCE [LARGE SCALE GENOMIC DNA]</scope>
    <source>
        <strain evidence="2 3">MCCC 1A12701</strain>
    </source>
</reference>